<name>A0A8S5T5F8_9CAUD</name>
<accession>A0A8S5T5F8</accession>
<reference evidence="2" key="1">
    <citation type="journal article" date="2021" name="Proc. Natl. Acad. Sci. U.S.A.">
        <title>A Catalog of Tens of Thousands of Viruses from Human Metagenomes Reveals Hidden Associations with Chronic Diseases.</title>
        <authorList>
            <person name="Tisza M.J."/>
            <person name="Buck C.B."/>
        </authorList>
    </citation>
    <scope>NUCLEOTIDE SEQUENCE</scope>
    <source>
        <strain evidence="2">CtMBu2</strain>
    </source>
</reference>
<feature type="region of interest" description="Disordered" evidence="1">
    <location>
        <begin position="178"/>
        <end position="224"/>
    </location>
</feature>
<evidence type="ECO:0000313" key="2">
    <source>
        <dbReference type="EMBL" id="DAF58223.1"/>
    </source>
</evidence>
<evidence type="ECO:0000256" key="1">
    <source>
        <dbReference type="SAM" id="MobiDB-lite"/>
    </source>
</evidence>
<organism evidence="2">
    <name type="scientific">Siphoviridae sp. ctMBu2</name>
    <dbReference type="NCBI Taxonomy" id="2827853"/>
    <lineage>
        <taxon>Viruses</taxon>
        <taxon>Duplodnaviria</taxon>
        <taxon>Heunggongvirae</taxon>
        <taxon>Uroviricota</taxon>
        <taxon>Caudoviricetes</taxon>
    </lineage>
</organism>
<protein>
    <submittedName>
        <fullName evidence="2">Uncharacterized protein</fullName>
    </submittedName>
</protein>
<sequence>MNYQTIRFDQQEAEKSASSNYIPGNTAQRVKIDRAEFITSPKTGAQGIEFDVHTKDGQKGYFTIWHLKGDGSANEYSWRLLQSLMGVCGVQTLTPTSVAVPKYNAQTKNTEQTACINAQELLGKNFVGLFVETWSYYNHEVKPKIELFAAYTLERKSYREHNAGVPAQDINDAMEAMLRKSQKSKTDAEKSARYSQTGNYGYGQTDGGNQPAAQDNFDSDDIPF</sequence>
<proteinExistence type="predicted"/>
<dbReference type="EMBL" id="BK032748">
    <property type="protein sequence ID" value="DAF58223.1"/>
    <property type="molecule type" value="Genomic_DNA"/>
</dbReference>